<keyword evidence="1" id="KW-0645">Protease</keyword>
<name>A0A388KQ96_CHABU</name>
<feature type="compositionally biased region" description="Acidic residues" evidence="10">
    <location>
        <begin position="1"/>
        <end position="13"/>
    </location>
</feature>
<keyword evidence="5" id="KW-0255">Endonuclease</keyword>
<keyword evidence="8 9" id="KW-0175">Coiled coil</keyword>
<evidence type="ECO:0000256" key="1">
    <source>
        <dbReference type="ARBA" id="ARBA00022670"/>
    </source>
</evidence>
<feature type="region of interest" description="Disordered" evidence="10">
    <location>
        <begin position="1"/>
        <end position="27"/>
    </location>
</feature>
<dbReference type="Pfam" id="PF24161">
    <property type="entry name" value="CCDC39"/>
    <property type="match status" value="2"/>
</dbReference>
<dbReference type="Proteomes" id="UP000265515">
    <property type="component" value="Unassembled WGS sequence"/>
</dbReference>
<keyword evidence="12" id="KW-1185">Reference proteome</keyword>
<feature type="region of interest" description="Disordered" evidence="10">
    <location>
        <begin position="1602"/>
        <end position="1667"/>
    </location>
</feature>
<dbReference type="GO" id="GO:0005930">
    <property type="term" value="C:axoneme"/>
    <property type="evidence" value="ECO:0007669"/>
    <property type="project" value="InterPro"/>
</dbReference>
<evidence type="ECO:0000313" key="11">
    <source>
        <dbReference type="EMBL" id="GBG72241.1"/>
    </source>
</evidence>
<dbReference type="OrthoDB" id="5588148at2759"/>
<comment type="caution">
    <text evidence="11">The sequence shown here is derived from an EMBL/GenBank/DDBJ whole genome shotgun (WGS) entry which is preliminary data.</text>
</comment>
<evidence type="ECO:0000313" key="12">
    <source>
        <dbReference type="Proteomes" id="UP000265515"/>
    </source>
</evidence>
<evidence type="ECO:0000256" key="3">
    <source>
        <dbReference type="ARBA" id="ARBA00022695"/>
    </source>
</evidence>
<dbReference type="PANTHER" id="PTHR18962:SF0">
    <property type="entry name" value="COILED-COIL DOMAIN-CONTAINING PROTEIN 39"/>
    <property type="match status" value="1"/>
</dbReference>
<accession>A0A388KQ96</accession>
<feature type="coiled-coil region" evidence="9">
    <location>
        <begin position="120"/>
        <end position="147"/>
    </location>
</feature>
<feature type="coiled-coil region" evidence="9">
    <location>
        <begin position="1090"/>
        <end position="1138"/>
    </location>
</feature>
<keyword evidence="6" id="KW-0378">Hydrolase</keyword>
<feature type="compositionally biased region" description="Low complexity" evidence="10">
    <location>
        <begin position="1603"/>
        <end position="1647"/>
    </location>
</feature>
<dbReference type="FunFam" id="3.10.10.10:FF:000007">
    <property type="entry name" value="Retrovirus-related Pol polyprotein from transposon 17.6-like Protein"/>
    <property type="match status" value="1"/>
</dbReference>
<sequence length="1667" mass="191685">MEEISNSGDGEEEQERRMEEETAAMLGRMEDEVLEGLPSTFLPPFANAENRELDKTIRLTQKELEDTEFAIEENKDQIHVMSEHLKQVHNEIMYSQLRLEAKKNEIETEVHLKILSERERGRLLLEMKRMEKEAAEMREKINHLQTGIFHANEKLDQFRLLMNWNQEELEQWVLASRQKEEDNLVLEKYVREDDTRDKDLQLTIEKMSKELAYRQMELQAEITETQAAQIQLEKTAEDFRLLHGQRRQLMVQWEEALDAMRCRDEDIRKAAEAFSENKAKLRARRAHIESRVKFLESQMTDNTELDGKIAANERIVSKLKVKFDSETKRLHEAQEALDLLRNNLSRSATDLSYARSCNTVMQEVDEDKTIQHGMLFIAAWNIAQGIVPCQQCHVSNSATSAVPCQQQCHVSNSATSATVPRQQCPAIMTGSVLGMPGQLANESIAEYQQRFEAQLALIEAEEQRQAAAEAARLQAEAAATVEKQRLQSEAEADTQARRKEAQDLLQRHEPTSIEKLNPSWRISDGRCRTTRVCTRMLDSRVQDLEQVAPRPDAGAASSAPSTRQLEERVDHVVAMLDDISTFAAPATISRQLDTLKTEVQQLHQLPNKDGNTSAQHYKMPTFQIKKFDDYTHQDPVPWWEGFTTQLRILFVPEHSYIGALFLNSKGGCQIWLSHLATIHGVQVTDLKDKISWEELTRLWKKQFIVDDAPTVAIHRLFAMMQGNTSTRDWLTEWQKIAAAPDLELPFSHLRREFYNRSCAALSLALGDREQYATLAEIIDKAREIIKTNRAAAHEKSACRTVHVRDRNGVLVPCTVLLLTLRSAATWCPPQAFELPSSHMTSRRWGCFLHALPPQDLPSTNSPPDPRITELLDAYGDVFKTPHGVVPDRPIRHEIILEDGAVPPRGCIYRMSEEELSVLRAQLDDLFEKGWIRPSSSPYGAPVLFVRKKNKDLRLCIDYRKLNAQTVKNVGPLPRIDDLLKRLGGAKFFSKLDLKSGYHQLEIRQEDRYKTAFKTRYGHFEWLVMPFGLTNAPATFQAAMTTEFRHMLDRFVLIYLDDILVYSRSLDEHVEHLRTDLDVKKLKAESIKHKLAAMKKKVEAELQHLDTLEKRMQKLDELRDEEEVKLKALRKEAADLKETQFKRAQQLFQMQSEERDLAVEINGGQTQAKHLQAKINALDQDMVKQQEVLYAAEFQIQTLERKVSRASGERTDQEKRELQAKIATLQATLDEKNTEHGMLTRQVKKTLEDLGASRRLHDQESKEVGVLVSKVSELTLQSDTTIHAVKNAVREKEDKMVAHDLLKLDVRQLQDALRLQADEVYDLEKRKICLQLEMQKRKQDILINAELARAEFKAIVEDVHRAIIQKKERGMRIAKLQAKYDVLLGRMRKDEGEEFSQAYYIIKAVQEREMLQREGDALDGKIRQAEKETRALEVSLAQLNEQNNLFRSSFRPVENAKLKEEQNQLRAMLDKAYDQLKLERTEERLLIQELQRLDNRLDEMAKEEATIQCSVERLSEKLTAVERDALEQKEKKRRASTKVERLRRELQEKKGQDAKIIEHYLQLVELREVNKSILTELRVIIADNQEIAPEIERLLTEENLKLPSGSITSSRGSSRQSRSGSWLSKMRSSDWMSGGSVSGSSSSSSQNSRHPRSSSIKPPSIHTIELQA</sequence>
<keyword evidence="2" id="KW-0808">Transferase</keyword>
<feature type="coiled-coil region" evidence="9">
    <location>
        <begin position="323"/>
        <end position="350"/>
    </location>
</feature>
<dbReference type="CDD" id="cd01647">
    <property type="entry name" value="RT_LTR"/>
    <property type="match status" value="1"/>
</dbReference>
<dbReference type="GO" id="GO:0060285">
    <property type="term" value="P:cilium-dependent cell motility"/>
    <property type="evidence" value="ECO:0007669"/>
    <property type="project" value="TreeGrafter"/>
</dbReference>
<feature type="coiled-coil region" evidence="9">
    <location>
        <begin position="1407"/>
        <end position="1551"/>
    </location>
</feature>
<dbReference type="GO" id="GO:0004519">
    <property type="term" value="F:endonuclease activity"/>
    <property type="evidence" value="ECO:0007669"/>
    <property type="project" value="UniProtKB-KW"/>
</dbReference>
<feature type="coiled-coil region" evidence="9">
    <location>
        <begin position="271"/>
        <end position="298"/>
    </location>
</feature>
<dbReference type="InterPro" id="IPR033290">
    <property type="entry name" value="CCDC39"/>
</dbReference>
<dbReference type="GO" id="GO:0003341">
    <property type="term" value="P:cilium movement"/>
    <property type="evidence" value="ECO:0007669"/>
    <property type="project" value="InterPro"/>
</dbReference>
<evidence type="ECO:0000256" key="2">
    <source>
        <dbReference type="ARBA" id="ARBA00022679"/>
    </source>
</evidence>
<evidence type="ECO:0000256" key="9">
    <source>
        <dbReference type="SAM" id="Coils"/>
    </source>
</evidence>
<keyword evidence="3" id="KW-0548">Nucleotidyltransferase</keyword>
<dbReference type="InterPro" id="IPR043128">
    <property type="entry name" value="Rev_trsase/Diguanyl_cyclase"/>
</dbReference>
<dbReference type="EMBL" id="BFEA01000161">
    <property type="protein sequence ID" value="GBG72241.1"/>
    <property type="molecule type" value="Genomic_DNA"/>
</dbReference>
<dbReference type="STRING" id="69332.A0A388KQ96"/>
<evidence type="ECO:0000256" key="7">
    <source>
        <dbReference type="ARBA" id="ARBA00022918"/>
    </source>
</evidence>
<evidence type="ECO:0000256" key="4">
    <source>
        <dbReference type="ARBA" id="ARBA00022722"/>
    </source>
</evidence>
<dbReference type="Gene3D" id="3.30.70.270">
    <property type="match status" value="1"/>
</dbReference>
<feature type="coiled-coil region" evidence="9">
    <location>
        <begin position="1167"/>
        <end position="1234"/>
    </location>
</feature>
<dbReference type="GO" id="GO:0008233">
    <property type="term" value="F:peptidase activity"/>
    <property type="evidence" value="ECO:0007669"/>
    <property type="project" value="UniProtKB-KW"/>
</dbReference>
<gene>
    <name evidence="11" type="ORF">CBR_g11171</name>
</gene>
<evidence type="ECO:0000256" key="5">
    <source>
        <dbReference type="ARBA" id="ARBA00022759"/>
    </source>
</evidence>
<dbReference type="GO" id="GO:0003964">
    <property type="term" value="F:RNA-directed DNA polymerase activity"/>
    <property type="evidence" value="ECO:0007669"/>
    <property type="project" value="UniProtKB-KW"/>
</dbReference>
<keyword evidence="4" id="KW-0540">Nuclease</keyword>
<dbReference type="GO" id="GO:0036159">
    <property type="term" value="P:inner dynein arm assembly"/>
    <property type="evidence" value="ECO:0007669"/>
    <property type="project" value="InterPro"/>
</dbReference>
<evidence type="ECO:0000256" key="6">
    <source>
        <dbReference type="ARBA" id="ARBA00022801"/>
    </source>
</evidence>
<evidence type="ECO:0000256" key="8">
    <source>
        <dbReference type="ARBA" id="ARBA00023054"/>
    </source>
</evidence>
<dbReference type="Gramene" id="GBG72241">
    <property type="protein sequence ID" value="GBG72241"/>
    <property type="gene ID" value="CBR_g11171"/>
</dbReference>
<dbReference type="SUPFAM" id="SSF56672">
    <property type="entry name" value="DNA/RNA polymerases"/>
    <property type="match status" value="1"/>
</dbReference>
<evidence type="ECO:0000256" key="10">
    <source>
        <dbReference type="SAM" id="MobiDB-lite"/>
    </source>
</evidence>
<dbReference type="GO" id="GO:0006508">
    <property type="term" value="P:proteolysis"/>
    <property type="evidence" value="ECO:0007669"/>
    <property type="project" value="UniProtKB-KW"/>
</dbReference>
<organism evidence="11 12">
    <name type="scientific">Chara braunii</name>
    <name type="common">Braun's stonewort</name>
    <dbReference type="NCBI Taxonomy" id="69332"/>
    <lineage>
        <taxon>Eukaryota</taxon>
        <taxon>Viridiplantae</taxon>
        <taxon>Streptophyta</taxon>
        <taxon>Charophyceae</taxon>
        <taxon>Charales</taxon>
        <taxon>Characeae</taxon>
        <taxon>Chara</taxon>
    </lineage>
</organism>
<feature type="coiled-coil region" evidence="9">
    <location>
        <begin position="444"/>
        <end position="478"/>
    </location>
</feature>
<reference evidence="11 12" key="1">
    <citation type="journal article" date="2018" name="Cell">
        <title>The Chara Genome: Secondary Complexity and Implications for Plant Terrestrialization.</title>
        <authorList>
            <person name="Nishiyama T."/>
            <person name="Sakayama H."/>
            <person name="Vries J.D."/>
            <person name="Buschmann H."/>
            <person name="Saint-Marcoux D."/>
            <person name="Ullrich K.K."/>
            <person name="Haas F.B."/>
            <person name="Vanderstraeten L."/>
            <person name="Becker D."/>
            <person name="Lang D."/>
            <person name="Vosolsobe S."/>
            <person name="Rombauts S."/>
            <person name="Wilhelmsson P.K.I."/>
            <person name="Janitza P."/>
            <person name="Kern R."/>
            <person name="Heyl A."/>
            <person name="Rumpler F."/>
            <person name="Villalobos L.I.A.C."/>
            <person name="Clay J.M."/>
            <person name="Skokan R."/>
            <person name="Toyoda A."/>
            <person name="Suzuki Y."/>
            <person name="Kagoshima H."/>
            <person name="Schijlen E."/>
            <person name="Tajeshwar N."/>
            <person name="Catarino B."/>
            <person name="Hetherington A.J."/>
            <person name="Saltykova A."/>
            <person name="Bonnot C."/>
            <person name="Breuninger H."/>
            <person name="Symeonidi A."/>
            <person name="Radhakrishnan G.V."/>
            <person name="Van Nieuwerburgh F."/>
            <person name="Deforce D."/>
            <person name="Chang C."/>
            <person name="Karol K.G."/>
            <person name="Hedrich R."/>
            <person name="Ulvskov P."/>
            <person name="Glockner G."/>
            <person name="Delwiche C.F."/>
            <person name="Petrasek J."/>
            <person name="Van de Peer Y."/>
            <person name="Friml J."/>
            <person name="Beilby M."/>
            <person name="Dolan L."/>
            <person name="Kohara Y."/>
            <person name="Sugano S."/>
            <person name="Fujiyama A."/>
            <person name="Delaux P.-M."/>
            <person name="Quint M."/>
            <person name="TheiBen G."/>
            <person name="Hagemann M."/>
            <person name="Harholt J."/>
            <person name="Dunand C."/>
            <person name="Zachgo S."/>
            <person name="Langdale J."/>
            <person name="Maumus F."/>
            <person name="Straeten D.V.D."/>
            <person name="Gould S.B."/>
            <person name="Rensing S.A."/>
        </authorList>
    </citation>
    <scope>NUCLEOTIDE SEQUENCE [LARGE SCALE GENOMIC DNA]</scope>
    <source>
        <strain evidence="11 12">S276</strain>
    </source>
</reference>
<protein>
    <submittedName>
        <fullName evidence="11">Uncharacterized protein</fullName>
    </submittedName>
</protein>
<proteinExistence type="predicted"/>
<dbReference type="Gene3D" id="3.10.10.10">
    <property type="entry name" value="HIV Type 1 Reverse Transcriptase, subunit A, domain 1"/>
    <property type="match status" value="1"/>
</dbReference>
<dbReference type="PANTHER" id="PTHR18962">
    <property type="entry name" value="COILED-COIL DOMAIN-CONTAINING PROTEIN 39"/>
    <property type="match status" value="1"/>
</dbReference>
<keyword evidence="7" id="KW-0695">RNA-directed DNA polymerase</keyword>
<dbReference type="InterPro" id="IPR043502">
    <property type="entry name" value="DNA/RNA_pol_sf"/>
</dbReference>
<feature type="region of interest" description="Disordered" evidence="10">
    <location>
        <begin position="484"/>
        <end position="509"/>
    </location>
</feature>